<name>A0A9W6L2I6_9PSEU</name>
<keyword evidence="2" id="KW-0812">Transmembrane</keyword>
<keyword evidence="4" id="KW-1185">Reference proteome</keyword>
<dbReference type="AlphaFoldDB" id="A0A9W6L2I6"/>
<keyword evidence="2" id="KW-1133">Transmembrane helix</keyword>
<protein>
    <submittedName>
        <fullName evidence="3">Uncharacterized protein</fullName>
    </submittedName>
</protein>
<evidence type="ECO:0000256" key="2">
    <source>
        <dbReference type="SAM" id="Phobius"/>
    </source>
</evidence>
<dbReference type="Proteomes" id="UP001143463">
    <property type="component" value="Unassembled WGS sequence"/>
</dbReference>
<reference evidence="3" key="1">
    <citation type="journal article" date="2014" name="Int. J. Syst. Evol. Microbiol.">
        <title>Complete genome sequence of Corynebacterium casei LMG S-19264T (=DSM 44701T), isolated from a smear-ripened cheese.</title>
        <authorList>
            <consortium name="US DOE Joint Genome Institute (JGI-PGF)"/>
            <person name="Walter F."/>
            <person name="Albersmeier A."/>
            <person name="Kalinowski J."/>
            <person name="Ruckert C."/>
        </authorList>
    </citation>
    <scope>NUCLEOTIDE SEQUENCE</scope>
    <source>
        <strain evidence="3">VKM Ac-1069</strain>
    </source>
</reference>
<evidence type="ECO:0000313" key="4">
    <source>
        <dbReference type="Proteomes" id="UP001143463"/>
    </source>
</evidence>
<evidence type="ECO:0000256" key="1">
    <source>
        <dbReference type="SAM" id="MobiDB-lite"/>
    </source>
</evidence>
<evidence type="ECO:0000313" key="3">
    <source>
        <dbReference type="EMBL" id="GLL10910.1"/>
    </source>
</evidence>
<dbReference type="EMBL" id="BSFQ01000006">
    <property type="protein sequence ID" value="GLL10910.1"/>
    <property type="molecule type" value="Genomic_DNA"/>
</dbReference>
<feature type="transmembrane region" description="Helical" evidence="2">
    <location>
        <begin position="67"/>
        <end position="90"/>
    </location>
</feature>
<gene>
    <name evidence="3" type="ORF">GCM10017577_20510</name>
</gene>
<organism evidence="3 4">
    <name type="scientific">Pseudonocardia halophobica</name>
    <dbReference type="NCBI Taxonomy" id="29401"/>
    <lineage>
        <taxon>Bacteria</taxon>
        <taxon>Bacillati</taxon>
        <taxon>Actinomycetota</taxon>
        <taxon>Actinomycetes</taxon>
        <taxon>Pseudonocardiales</taxon>
        <taxon>Pseudonocardiaceae</taxon>
        <taxon>Pseudonocardia</taxon>
    </lineage>
</organism>
<proteinExistence type="predicted"/>
<feature type="region of interest" description="Disordered" evidence="1">
    <location>
        <begin position="1"/>
        <end position="58"/>
    </location>
</feature>
<accession>A0A9W6L2I6</accession>
<comment type="caution">
    <text evidence="3">The sequence shown here is derived from an EMBL/GenBank/DDBJ whole genome shotgun (WGS) entry which is preliminary data.</text>
</comment>
<reference evidence="3" key="2">
    <citation type="submission" date="2023-01" db="EMBL/GenBank/DDBJ databases">
        <authorList>
            <person name="Sun Q."/>
            <person name="Evtushenko L."/>
        </authorList>
    </citation>
    <scope>NUCLEOTIDE SEQUENCE</scope>
    <source>
        <strain evidence="3">VKM Ac-1069</strain>
    </source>
</reference>
<sequence>MPKTVSHPIDSSERTRDWAPVTCSGPDRGPGTTSGRWPGAPFWRPAGTPARPGGGAGLGPGVPGRGVAVVICAASLLSVPMISVVSGAPWT</sequence>
<keyword evidence="2" id="KW-0472">Membrane</keyword>